<keyword evidence="2" id="KW-0548">Nucleotidyltransferase</keyword>
<name>A0A1I0CRG9_9FIRM</name>
<evidence type="ECO:0000313" key="4">
    <source>
        <dbReference type="EMBL" id="SET21656.1"/>
    </source>
</evidence>
<accession>A0A1I0CRG9</accession>
<dbReference type="Proteomes" id="UP000199568">
    <property type="component" value="Unassembled WGS sequence"/>
</dbReference>
<gene>
    <name evidence="4" type="ORF">SAMN05660297_01703</name>
</gene>
<dbReference type="InterPro" id="IPR029044">
    <property type="entry name" value="Nucleotide-diphossugar_trans"/>
</dbReference>
<sequence length="235" mass="26941">MKALILNSGMGKRMGTLTREHPKCMTEIEGQETILSRQLKLLQQCGVTEVIITTGIFDEILIDYCNSLNLSLQYTFVKNPVYDKTNYIYSIYLARNHLDDDIVLMHGDLVFELGILKNILYHNYSCMTVSSTISLPQKDFKAVVKNSLIEKIGIEFFTNAVAAQPLYKLNKEDWTIWLNRIIDYCENGQVSCYAENAFNEVSNRCHIYPVDFSDRLCAEIDTPEDLALIKKKISE</sequence>
<dbReference type="GO" id="GO:0016301">
    <property type="term" value="F:kinase activity"/>
    <property type="evidence" value="ECO:0007669"/>
    <property type="project" value="UniProtKB-KW"/>
</dbReference>
<dbReference type="PANTHER" id="PTHR43584">
    <property type="entry name" value="NUCLEOTIDYL TRANSFERASE"/>
    <property type="match status" value="1"/>
</dbReference>
<dbReference type="AlphaFoldDB" id="A0A1I0CRG9"/>
<dbReference type="InterPro" id="IPR025877">
    <property type="entry name" value="MobA-like_NTP_Trfase"/>
</dbReference>
<protein>
    <submittedName>
        <fullName evidence="4">Choline kinase</fullName>
    </submittedName>
</protein>
<evidence type="ECO:0000256" key="1">
    <source>
        <dbReference type="ARBA" id="ARBA00022679"/>
    </source>
</evidence>
<proteinExistence type="predicted"/>
<dbReference type="Pfam" id="PF12804">
    <property type="entry name" value="NTP_transf_3"/>
    <property type="match status" value="1"/>
</dbReference>
<feature type="domain" description="MobA-like NTP transferase" evidence="3">
    <location>
        <begin position="3"/>
        <end position="111"/>
    </location>
</feature>
<dbReference type="SUPFAM" id="SSF53448">
    <property type="entry name" value="Nucleotide-diphospho-sugar transferases"/>
    <property type="match status" value="1"/>
</dbReference>
<dbReference type="GO" id="GO:0016779">
    <property type="term" value="F:nucleotidyltransferase activity"/>
    <property type="evidence" value="ECO:0007669"/>
    <property type="project" value="UniProtKB-KW"/>
</dbReference>
<dbReference type="STRING" id="426128.SAMN05660297_01703"/>
<keyword evidence="5" id="KW-1185">Reference proteome</keyword>
<dbReference type="RefSeq" id="WP_090442264.1">
    <property type="nucleotide sequence ID" value="NZ_FOHU01000006.1"/>
</dbReference>
<dbReference type="PANTHER" id="PTHR43584:SF8">
    <property type="entry name" value="N-ACETYLMURAMATE ALPHA-1-PHOSPHATE URIDYLYLTRANSFERASE"/>
    <property type="match status" value="1"/>
</dbReference>
<organism evidence="4 5">
    <name type="scientific">Natronincola peptidivorans</name>
    <dbReference type="NCBI Taxonomy" id="426128"/>
    <lineage>
        <taxon>Bacteria</taxon>
        <taxon>Bacillati</taxon>
        <taxon>Bacillota</taxon>
        <taxon>Clostridia</taxon>
        <taxon>Peptostreptococcales</taxon>
        <taxon>Natronincolaceae</taxon>
        <taxon>Natronincola</taxon>
    </lineage>
</organism>
<evidence type="ECO:0000256" key="2">
    <source>
        <dbReference type="ARBA" id="ARBA00022695"/>
    </source>
</evidence>
<dbReference type="Gene3D" id="3.90.550.10">
    <property type="entry name" value="Spore Coat Polysaccharide Biosynthesis Protein SpsA, Chain A"/>
    <property type="match status" value="1"/>
</dbReference>
<keyword evidence="4" id="KW-0418">Kinase</keyword>
<dbReference type="InterPro" id="IPR050065">
    <property type="entry name" value="GlmU-like"/>
</dbReference>
<reference evidence="4 5" key="1">
    <citation type="submission" date="2016-10" db="EMBL/GenBank/DDBJ databases">
        <authorList>
            <person name="de Groot N.N."/>
        </authorList>
    </citation>
    <scope>NUCLEOTIDE SEQUENCE [LARGE SCALE GENOMIC DNA]</scope>
    <source>
        <strain evidence="4 5">DSM 18979</strain>
    </source>
</reference>
<dbReference type="OrthoDB" id="9813612at2"/>
<keyword evidence="1" id="KW-0808">Transferase</keyword>
<dbReference type="EMBL" id="FOHU01000006">
    <property type="protein sequence ID" value="SET21656.1"/>
    <property type="molecule type" value="Genomic_DNA"/>
</dbReference>
<evidence type="ECO:0000259" key="3">
    <source>
        <dbReference type="Pfam" id="PF12804"/>
    </source>
</evidence>
<evidence type="ECO:0000313" key="5">
    <source>
        <dbReference type="Proteomes" id="UP000199568"/>
    </source>
</evidence>